<evidence type="ECO:0000313" key="2">
    <source>
        <dbReference type="Proteomes" id="UP000626092"/>
    </source>
</evidence>
<keyword evidence="2" id="KW-1185">Reference proteome</keyword>
<accession>A0A834HBM3</accession>
<reference evidence="1" key="1">
    <citation type="submission" date="2019-11" db="EMBL/GenBank/DDBJ databases">
        <authorList>
            <person name="Liu Y."/>
            <person name="Hou J."/>
            <person name="Li T.-Q."/>
            <person name="Guan C.-H."/>
            <person name="Wu X."/>
            <person name="Wu H.-Z."/>
            <person name="Ling F."/>
            <person name="Zhang R."/>
            <person name="Shi X.-G."/>
            <person name="Ren J.-P."/>
            <person name="Chen E.-F."/>
            <person name="Sun J.-M."/>
        </authorList>
    </citation>
    <scope>NUCLEOTIDE SEQUENCE</scope>
    <source>
        <strain evidence="1">Adult_tree_wgs_1</strain>
        <tissue evidence="1">Leaves</tissue>
    </source>
</reference>
<dbReference type="AlphaFoldDB" id="A0A834HBM3"/>
<protein>
    <submittedName>
        <fullName evidence="1">Uncharacterized protein</fullName>
    </submittedName>
</protein>
<proteinExistence type="predicted"/>
<dbReference type="OrthoDB" id="10517068at2759"/>
<dbReference type="EMBL" id="WJXA01000003">
    <property type="protein sequence ID" value="KAF7148209.1"/>
    <property type="molecule type" value="Genomic_DNA"/>
</dbReference>
<organism evidence="1 2">
    <name type="scientific">Rhododendron simsii</name>
    <name type="common">Sims's rhododendron</name>
    <dbReference type="NCBI Taxonomy" id="118357"/>
    <lineage>
        <taxon>Eukaryota</taxon>
        <taxon>Viridiplantae</taxon>
        <taxon>Streptophyta</taxon>
        <taxon>Embryophyta</taxon>
        <taxon>Tracheophyta</taxon>
        <taxon>Spermatophyta</taxon>
        <taxon>Magnoliopsida</taxon>
        <taxon>eudicotyledons</taxon>
        <taxon>Gunneridae</taxon>
        <taxon>Pentapetalae</taxon>
        <taxon>asterids</taxon>
        <taxon>Ericales</taxon>
        <taxon>Ericaceae</taxon>
        <taxon>Ericoideae</taxon>
        <taxon>Rhodoreae</taxon>
        <taxon>Rhododendron</taxon>
    </lineage>
</organism>
<dbReference type="Proteomes" id="UP000626092">
    <property type="component" value="Unassembled WGS sequence"/>
</dbReference>
<comment type="caution">
    <text evidence="1">The sequence shown here is derived from an EMBL/GenBank/DDBJ whole genome shotgun (WGS) entry which is preliminary data.</text>
</comment>
<gene>
    <name evidence="1" type="ORF">RHSIM_Rhsim03G0137700</name>
</gene>
<sequence>MQCSQSENSKAADVKLAGRGQMIVLTLLEIRLSWKNHLFLCTCKSDQSVAGLGYQLYIGKQLPSGLVSSEFQRGYGVALESMELVNVRRSSLDAEVFKLASCGPAIMDEKATPSNGCFLRVKKLCHNPSFLSALMRSNTATRIKPEIAKIISLCCDIPLLESSLKLPRNGRIKPEIAKIISLCCDIPLLESSLKLPRSFLCAATLLTVLLVTSVEV</sequence>
<evidence type="ECO:0000313" key="1">
    <source>
        <dbReference type="EMBL" id="KAF7148209.1"/>
    </source>
</evidence>
<name>A0A834HBM3_RHOSS</name>